<reference evidence="2 3" key="1">
    <citation type="journal article" name="Sci. Rep.">
        <title>Telomere-to-telomere assembled and centromere annotated genomes of the two main subspecies of the button mushroom Agaricus bisporus reveal especially polymorphic chromosome ends.</title>
        <authorList>
            <person name="Sonnenberg A.S.M."/>
            <person name="Sedaghat-Telgerd N."/>
            <person name="Lavrijssen B."/>
            <person name="Ohm R.A."/>
            <person name="Hendrickx P.M."/>
            <person name="Scholtmeijer K."/>
            <person name="Baars J.J.P."/>
            <person name="van Peer A."/>
        </authorList>
    </citation>
    <scope>NUCLEOTIDE SEQUENCE [LARGE SCALE GENOMIC DNA]</scope>
    <source>
        <strain evidence="2 3">H119_p4</strain>
    </source>
</reference>
<dbReference type="Pfam" id="PF12449">
    <property type="entry name" value="DUF3684"/>
    <property type="match status" value="1"/>
</dbReference>
<dbReference type="PANTHER" id="PTHR47839">
    <property type="entry name" value="DOMAIN PROTEIN, PUTATIVE (AFU_ORTHOLOGUE AFUA_6G04830)-RELATED"/>
    <property type="match status" value="1"/>
</dbReference>
<dbReference type="EMBL" id="JABXXO010000003">
    <property type="protein sequence ID" value="KAF7782464.1"/>
    <property type="molecule type" value="Genomic_DNA"/>
</dbReference>
<dbReference type="SUPFAM" id="SSF55874">
    <property type="entry name" value="ATPase domain of HSP90 chaperone/DNA topoisomerase II/histidine kinase"/>
    <property type="match status" value="1"/>
</dbReference>
<name>A0A8H7F828_AGABI</name>
<feature type="domain" description="Sacsin/Nov" evidence="1">
    <location>
        <begin position="23"/>
        <end position="144"/>
    </location>
</feature>
<organism evidence="2 3">
    <name type="scientific">Agaricus bisporus var. burnettii</name>
    <dbReference type="NCBI Taxonomy" id="192524"/>
    <lineage>
        <taxon>Eukaryota</taxon>
        <taxon>Fungi</taxon>
        <taxon>Dikarya</taxon>
        <taxon>Basidiomycota</taxon>
        <taxon>Agaricomycotina</taxon>
        <taxon>Agaricomycetes</taxon>
        <taxon>Agaricomycetidae</taxon>
        <taxon>Agaricales</taxon>
        <taxon>Agaricineae</taxon>
        <taxon>Agaricaceae</taxon>
        <taxon>Agaricus</taxon>
    </lineage>
</organism>
<dbReference type="InterPro" id="IPR022155">
    <property type="entry name" value="DUF3684"/>
</dbReference>
<dbReference type="NCBIfam" id="NF047352">
    <property type="entry name" value="P_loop_sacsin"/>
    <property type="match status" value="1"/>
</dbReference>
<protein>
    <recommendedName>
        <fullName evidence="1">Sacsin/Nov domain-containing protein</fullName>
    </recommendedName>
</protein>
<evidence type="ECO:0000313" key="3">
    <source>
        <dbReference type="Proteomes" id="UP000629468"/>
    </source>
</evidence>
<evidence type="ECO:0000259" key="1">
    <source>
        <dbReference type="Pfam" id="PF25794"/>
    </source>
</evidence>
<dbReference type="InterPro" id="IPR036890">
    <property type="entry name" value="HATPase_C_sf"/>
</dbReference>
<evidence type="ECO:0000313" key="2">
    <source>
        <dbReference type="EMBL" id="KAF7782464.1"/>
    </source>
</evidence>
<dbReference type="Pfam" id="PF25794">
    <property type="entry name" value="SACS"/>
    <property type="match status" value="1"/>
</dbReference>
<dbReference type="Gene3D" id="3.30.565.10">
    <property type="entry name" value="Histidine kinase-like ATPase, C-terminal domain"/>
    <property type="match status" value="1"/>
</dbReference>
<dbReference type="Proteomes" id="UP000629468">
    <property type="component" value="Unassembled WGS sequence"/>
</dbReference>
<sequence length="1721" mass="193158">MASRDSLWESGYDESVEVNQRALIDKVLARYSGEFTVFRELLQNSDDAQSQTVEIRFQTQGFIEGESLPGTDNQTTDLPSLETTPVHQWIFRNNGISFTSEDWSRLKKIAEGNPDEQKIGAFGVGFYSLFSITEEPFVKSGDQWMGFYWKDKKDQLFARRGKLDDNRLSSWTSFEMVLREPSPIPPAFDLTRFLTSSITFMTHLQEISVYFDNWCLLTLKKAVGIPQLHQLPRVLSLTSPTKYMSVSNLKEIPVTIQATVMNWIYTSNTESRKKLLPKPVKAVATSFFSSLFGSLASNSTPQRQSVSLPPVIPQIDPLGTSETSIILSVFSADIKVKLDSKLSSEIHRSTKKRPPSTMKYELIYTAKDKYDASKQEEAKYPHATGSVFQGLRADLEGLGSTRIFIGHATAQTTGIGGHMAARFIPTVEREAIDFMDRHVAVWNRELLYVGGLLSRAAYQIEIEAVHKIWEANAEMFQGAILPELQSSLTSRATHALRFFTFHPSTPSAEVSVLLENAFFSSGPFNGLPLISTLGIRNAPQIRLPDPSLTFLKRLPMVPDELVSEPMVLSMHSKGVIKAVTFEDVLDELRARPLPEDDMVACIKWWISNYNISNAAHLTSVRKQLIDAAVLSIFPTSGEEKIIPLHSIKTVLNQRLLNGLPSDGPLPTHVLPLSIAKHFSLDDLKRACSWADLTITDWLDHICDPAVASANSTYNIESSPHWAEKVLSFVARNWVNGISSINKQHVIILLKAKTCIPTSNGMKRPDESYFSSADIFHDLSTVRLPSGNPVKGSIEKLLQDLEVRKHVELQLIFNRMIKTNEWTINDLTTYLVSVKSSLKEEEMRRLKLTAAFPREHSAALGDVEPKPQRLKADQLYEPLPVFRQLALPVIDWGMQSKWRSSSDEAHFLFDLGLRRYPPLQELIQLCMNSDAEIRSTALRYLIDNLRTKYSHYNASDYQDAEFIPALDGTKSCLGSPRQVFSKSEWSQLGFLVVDPKLQADSAKLQIKEQPTASQLVGLLQTKPPDSPEQGEKWFSALSTRVPEFSRSELSRLSETRFIPVYTPAGAIGPTMRWLLPTQCYLGRQSKEKFHSKLFIFVDFGQAGNTFLIACGARQEPSVEELAKILLDDPRRFYELAEGPTNFLNEIRNIAVNRKNLSTVTVSRMKKAPILICSQRKHAEQSHPVGGEPDDEEWEVAYDLNIADRIIIADDTNAHRVFGADLFTAPQEDMIEAFYMELGARRLSSLVKEEYLLGGEIPNSRRARDTRSLILERLPIFLHEHNHAHTKVSLDWLQAEANFNVKSYGQIKVKKVLTYGKLHIERSQEASAVAKRSASQGIDLLLADNAETDMYEVAMCLIRFIFEYPKAHDALLFMTILSTDLKALKRRGYNVDRILRQRKLAKQAAEVRVLEENGNSISEASSKVKEMTSLSSTSLAPIPDVHEPSNRPSSSFSDALQMLKRKVGVAGDQISHNQGLNAVRKPERPSMMHAGDSTSEALIPGGMPGGPFGGPLPQPSKREDNLSAASLQNIASNIDVAIRSCRAESSNLLQNRQEMRYVKESNNDGYCDISGHAQNMILVGSVEQVKIFVGQDVSGDEGKGIITKKSGVISRFIRIMASLAHVYYLNITNLHIFYDTEGVLIAFNRNGSIFLNLRYYEAWHDIAVQQGHAENALISWYFTIAHEIAHNLVQPHNSEHEFYFSAICEKHLVSLSKLIIENGGNIK</sequence>
<gene>
    <name evidence="2" type="ORF">Agabi119p4_1840</name>
</gene>
<dbReference type="PANTHER" id="PTHR47839:SF1">
    <property type="entry name" value="DOMAIN PROTEIN, PUTATIVE (AFU_ORTHOLOGUE AFUA_6G04830)-RELATED"/>
    <property type="match status" value="1"/>
</dbReference>
<accession>A0A8H7F828</accession>
<comment type="caution">
    <text evidence="2">The sequence shown here is derived from an EMBL/GenBank/DDBJ whole genome shotgun (WGS) entry which is preliminary data.</text>
</comment>
<proteinExistence type="predicted"/>
<dbReference type="InterPro" id="IPR058210">
    <property type="entry name" value="SACS/Nov_dom"/>
</dbReference>